<dbReference type="AlphaFoldDB" id="A0A939HMG5"/>
<reference evidence="2" key="1">
    <citation type="submission" date="2021-03" db="EMBL/GenBank/DDBJ databases">
        <title>The complete genome sequence of Acetobacter sp. TBRC 12339.</title>
        <authorList>
            <person name="Charoenyingcharoen P."/>
            <person name="Yukphan P."/>
        </authorList>
    </citation>
    <scope>NUCLEOTIDE SEQUENCE</scope>
    <source>
        <strain evidence="2">TBRC 12339</strain>
    </source>
</reference>
<evidence type="ECO:0000256" key="1">
    <source>
        <dbReference type="SAM" id="MobiDB-lite"/>
    </source>
</evidence>
<feature type="compositionally biased region" description="Basic residues" evidence="1">
    <location>
        <begin position="17"/>
        <end position="26"/>
    </location>
</feature>
<proteinExistence type="predicted"/>
<dbReference type="EMBL" id="JAFVMH010000002">
    <property type="protein sequence ID" value="MBO1324344.1"/>
    <property type="molecule type" value="Genomic_DNA"/>
</dbReference>
<evidence type="ECO:0000313" key="2">
    <source>
        <dbReference type="EMBL" id="MBO1324344.1"/>
    </source>
</evidence>
<keyword evidence="3" id="KW-1185">Reference proteome</keyword>
<accession>A0A939HMG5</accession>
<protein>
    <submittedName>
        <fullName evidence="2">Uncharacterized protein</fullName>
    </submittedName>
</protein>
<evidence type="ECO:0000313" key="3">
    <source>
        <dbReference type="Proteomes" id="UP000664073"/>
    </source>
</evidence>
<organism evidence="2 3">
    <name type="scientific">Acetobacter garciniae</name>
    <dbReference type="NCBI Taxonomy" id="2817435"/>
    <lineage>
        <taxon>Bacteria</taxon>
        <taxon>Pseudomonadati</taxon>
        <taxon>Pseudomonadota</taxon>
        <taxon>Alphaproteobacteria</taxon>
        <taxon>Acetobacterales</taxon>
        <taxon>Acetobacteraceae</taxon>
        <taxon>Acetobacter</taxon>
    </lineage>
</organism>
<comment type="caution">
    <text evidence="2">The sequence shown here is derived from an EMBL/GenBank/DDBJ whole genome shotgun (WGS) entry which is preliminary data.</text>
</comment>
<gene>
    <name evidence="2" type="ORF">J2D77_04105</name>
</gene>
<feature type="region of interest" description="Disordered" evidence="1">
    <location>
        <begin position="1"/>
        <end position="39"/>
    </location>
</feature>
<sequence length="77" mass="8582">MSGKRNAAHFAEQRFRSNQKARRPGHFRSPEADRGQTFGPINGLLARQVASDNTDELMFAHDKCQSGMLVGIWHGVS</sequence>
<dbReference type="Proteomes" id="UP000664073">
    <property type="component" value="Unassembled WGS sequence"/>
</dbReference>
<name>A0A939HMG5_9PROT</name>